<dbReference type="Proteomes" id="UP000281098">
    <property type="component" value="Unassembled WGS sequence"/>
</dbReference>
<protein>
    <submittedName>
        <fullName evidence="5">Efflux RND transporter periplasmic adaptor subunit</fullName>
    </submittedName>
</protein>
<dbReference type="InterPro" id="IPR058626">
    <property type="entry name" value="MdtA-like_b-barrel"/>
</dbReference>
<dbReference type="SUPFAM" id="SSF111369">
    <property type="entry name" value="HlyD-like secretion proteins"/>
    <property type="match status" value="1"/>
</dbReference>
<comment type="similarity">
    <text evidence="1">Belongs to the membrane fusion protein (MFP) (TC 8.A.1) family.</text>
</comment>
<evidence type="ECO:0000256" key="1">
    <source>
        <dbReference type="ARBA" id="ARBA00009477"/>
    </source>
</evidence>
<dbReference type="PANTHER" id="PTHR30158">
    <property type="entry name" value="ACRA/E-RELATED COMPONENT OF DRUG EFFLUX TRANSPORTER"/>
    <property type="match status" value="1"/>
</dbReference>
<evidence type="ECO:0000256" key="2">
    <source>
        <dbReference type="SAM" id="MobiDB-lite"/>
    </source>
</evidence>
<keyword evidence="6" id="KW-1185">Reference proteome</keyword>
<dbReference type="EMBL" id="QTPM01000036">
    <property type="protein sequence ID" value="RQY87452.1"/>
    <property type="molecule type" value="Genomic_DNA"/>
</dbReference>
<evidence type="ECO:0000259" key="4">
    <source>
        <dbReference type="Pfam" id="PF25967"/>
    </source>
</evidence>
<evidence type="ECO:0000313" key="5">
    <source>
        <dbReference type="EMBL" id="RQY87452.1"/>
    </source>
</evidence>
<organism evidence="5 6">
    <name type="scientific">Burkholderia stagnalis</name>
    <dbReference type="NCBI Taxonomy" id="1503054"/>
    <lineage>
        <taxon>Bacteria</taxon>
        <taxon>Pseudomonadati</taxon>
        <taxon>Pseudomonadota</taxon>
        <taxon>Betaproteobacteria</taxon>
        <taxon>Burkholderiales</taxon>
        <taxon>Burkholderiaceae</taxon>
        <taxon>Burkholderia</taxon>
        <taxon>Burkholderia cepacia complex</taxon>
    </lineage>
</organism>
<comment type="caution">
    <text evidence="5">The sequence shown here is derived from an EMBL/GenBank/DDBJ whole genome shotgun (WGS) entry which is preliminary data.</text>
</comment>
<name>A0ABX9YIR0_9BURK</name>
<dbReference type="PANTHER" id="PTHR30158:SF10">
    <property type="entry name" value="CATION EFFLUX PUMP"/>
    <property type="match status" value="1"/>
</dbReference>
<gene>
    <name evidence="5" type="ORF">DF017_24970</name>
</gene>
<dbReference type="NCBIfam" id="TIGR01730">
    <property type="entry name" value="RND_mfp"/>
    <property type="match status" value="1"/>
</dbReference>
<dbReference type="Pfam" id="PF25944">
    <property type="entry name" value="Beta-barrel_RND"/>
    <property type="match status" value="1"/>
</dbReference>
<sequence>SGYSRSGTIDSVDNRLDTSSGTIRVRARFDNADGALVPGLYARVKVGGSAPHPALLVDDAAINTDQDKKFVFVVDQQGRVSYREVQQGLQHGNRRVIVSGLAAGDRVIVNGTQRVRPGEQVKPHMVPMTGGDAPSAPLAGNAKPAAPAKANS</sequence>
<proteinExistence type="inferred from homology"/>
<evidence type="ECO:0000259" key="3">
    <source>
        <dbReference type="Pfam" id="PF25944"/>
    </source>
</evidence>
<dbReference type="RefSeq" id="WP_124492461.1">
    <property type="nucleotide sequence ID" value="NZ_QTOI01000037.1"/>
</dbReference>
<dbReference type="Gene3D" id="2.40.30.170">
    <property type="match status" value="1"/>
</dbReference>
<dbReference type="Gene3D" id="2.40.420.20">
    <property type="match status" value="1"/>
</dbReference>
<feature type="compositionally biased region" description="Low complexity" evidence="2">
    <location>
        <begin position="136"/>
        <end position="152"/>
    </location>
</feature>
<feature type="non-terminal residue" evidence="5">
    <location>
        <position position="1"/>
    </location>
</feature>
<dbReference type="InterPro" id="IPR006143">
    <property type="entry name" value="RND_pump_MFP"/>
</dbReference>
<dbReference type="InterPro" id="IPR058627">
    <property type="entry name" value="MdtA-like_C"/>
</dbReference>
<reference evidence="5 6" key="1">
    <citation type="submission" date="2018-08" db="EMBL/GenBank/DDBJ databases">
        <title>Comparative analysis of Burkholderia isolates from Puerto Rico.</title>
        <authorList>
            <person name="Hall C."/>
            <person name="Sahl J."/>
            <person name="Wagner D."/>
        </authorList>
    </citation>
    <scope>NUCLEOTIDE SEQUENCE [LARGE SCALE GENOMIC DNA]</scope>
    <source>
        <strain evidence="5 6">Bp8966</strain>
    </source>
</reference>
<accession>A0ABX9YIR0</accession>
<feature type="domain" description="Multidrug resistance protein MdtA-like C-terminal permuted SH3" evidence="4">
    <location>
        <begin position="54"/>
        <end position="114"/>
    </location>
</feature>
<evidence type="ECO:0000313" key="6">
    <source>
        <dbReference type="Proteomes" id="UP000281098"/>
    </source>
</evidence>
<dbReference type="Pfam" id="PF25967">
    <property type="entry name" value="RND-MFP_C"/>
    <property type="match status" value="1"/>
</dbReference>
<feature type="domain" description="Multidrug resistance protein MdtA-like beta-barrel" evidence="3">
    <location>
        <begin position="3"/>
        <end position="46"/>
    </location>
</feature>
<feature type="region of interest" description="Disordered" evidence="2">
    <location>
        <begin position="122"/>
        <end position="152"/>
    </location>
</feature>